<dbReference type="SUPFAM" id="SSF48726">
    <property type="entry name" value="Immunoglobulin"/>
    <property type="match status" value="1"/>
</dbReference>
<dbReference type="InterPro" id="IPR007110">
    <property type="entry name" value="Ig-like_dom"/>
</dbReference>
<dbReference type="Gene3D" id="2.60.40.1080">
    <property type="match status" value="3"/>
</dbReference>
<feature type="domain" description="Ig-like" evidence="2">
    <location>
        <begin position="1264"/>
        <end position="1340"/>
    </location>
</feature>
<keyword evidence="1" id="KW-0732">Signal</keyword>
<sequence length="1448" mass="146304">MKKLLALVFTLILFCSVTQGQTAASYAFFATSGSFASISGTGTAATGTYNDDITQTTIPIGFSFTFCGTSYNQLSVCSNGFLSLANSTSTANTNSAANVAGAGFLMPYWDDLYGNNSTAYYQTTGAFPNRVFTFEYKNWTLYNLLLALFFGVGSGNENMQVKLYESTNVIEFWYGSSTFGTANTPSATIGIANSTTDFQTLPNVSASPVPSSATFTTSLNSSPATNQIYRWSPGCTITASAANNGPICSGNTLSLTGTIFTGTATTFSWAGPAGYSSNLQSPSITNAPTTRGGTYTFTATSSGGCSYSVTTTAVVDSTPTATISGTTSFCSGGSSTITFTGTAAATVYYTINGGPIQNILLNAAGTATVSTGTLTTGASATSYTYALTSATKGSCSRTITGSAVVTVNPLPAAITGPLAVCEGGFITTLTSSPTTGSWSSTPTTIASVNPTTGIVTSGLAGNAVVTYALPVTGCSVTATVTVNPTPPPITGSLQVCQSGGTTTLSDPIPAGTWMISPASLASISSSGVVTGILPGTATVTYTVGTTCYTTASVVVNPSLSPITGPGAVCVNSSITLGNPVASGTWSASPATVATIDPVTGQLFGVGPGIVNVTYVALTSCQVSRNITVNPPPAAITGTPDVCLGYTTSLANTSAPGSWSSANPAIASVNSSTGLVTGAGAGTTQILYTLSTTGCSTSITSTVNPIPAPITGITPVCGGGATITLANTTPLGDWTSGNTTIATADAATGMITGVSAGTAPVTYTITSTGCYVTANVPVLPIPTPISGLAGVCEAGSTITLTDATPGTWSISPAGTASISTSGMVTGISAGAAVVTYTGGNNCFVTHNVTVNPLPATLTGVFTVCQMAATTLSSTSTGGGWSSLNPFIATVGASGDVWGVLGGNATIVYTLPTGCKTNAIVTVNTIPAPIGGNNYVCHGYTSVLTNSVSGGTWSISPLTTATIDATGTIYGVTIGSATATYTTGSNGCFITRPITVNPIVPAGLTLSVSPSNTVCAGTTVTFTPNPVNGGSSPIFVWSVNGVILSGASTYSYTPANGDIIRLWYISSYDCAMPDTASDVITMTVHPIVTPGISIATGMGDTVCALTPITVTATPVAGGAAPVYQWYVNLSPVGAGPTYNYTPTNGDVVTCMLTSNAFCRTATTASATKVLTVSPKLNPLVSMTSSLGYTTCEGYPSVFTASQINGGFNPTYQWAVNGTNTGTGPVYTYAPVNGDDVSVTLTSSFPCLLTPTANTHSAMTVLPITQPVGVVTAVPGYIIPAGMYDTFTCTILSGGGLAPTYQWSKNSVPVVGATNNVYITNALINGDSVNCEVTNTDQCSGVSVFNSVIIAIGSNVGVNEVSGTGNNFKMIPNPNNGTFIIKGTIADQYNEDLQMEITDMLGRTIHSSTTRSLNGEINQDIQLDNTLTNGMYLLTLRSKHVNNVIHFVINK</sequence>
<keyword evidence="4" id="KW-1185">Reference proteome</keyword>
<protein>
    <recommendedName>
        <fullName evidence="2">Ig-like domain-containing protein</fullName>
    </recommendedName>
</protein>
<accession>A0A2S7SSM6</accession>
<evidence type="ECO:0000259" key="2">
    <source>
        <dbReference type="PROSITE" id="PS50835"/>
    </source>
</evidence>
<gene>
    <name evidence="3" type="ORF">CJD36_020065</name>
</gene>
<dbReference type="OrthoDB" id="8901262at2"/>
<dbReference type="InterPro" id="IPR036179">
    <property type="entry name" value="Ig-like_dom_sf"/>
</dbReference>
<dbReference type="InterPro" id="IPR026444">
    <property type="entry name" value="Secre_tail"/>
</dbReference>
<proteinExistence type="predicted"/>
<dbReference type="Proteomes" id="UP000239872">
    <property type="component" value="Unassembled WGS sequence"/>
</dbReference>
<dbReference type="Gene3D" id="2.60.40.10">
    <property type="entry name" value="Immunoglobulins"/>
    <property type="match status" value="2"/>
</dbReference>
<feature type="chain" id="PRO_5015673451" description="Ig-like domain-containing protein" evidence="1">
    <location>
        <begin position="21"/>
        <end position="1448"/>
    </location>
</feature>
<reference evidence="3 4" key="1">
    <citation type="submission" date="2018-01" db="EMBL/GenBank/DDBJ databases">
        <title>A novel member of the phylum Bacteroidetes isolated from glacier ice.</title>
        <authorList>
            <person name="Liu Q."/>
            <person name="Xin Y.-H."/>
        </authorList>
    </citation>
    <scope>NUCLEOTIDE SEQUENCE [LARGE SCALE GENOMIC DNA]</scope>
    <source>
        <strain evidence="3 4">RB1R16</strain>
    </source>
</reference>
<comment type="caution">
    <text evidence="3">The sequence shown here is derived from an EMBL/GenBank/DDBJ whole genome shotgun (WGS) entry which is preliminary data.</text>
</comment>
<dbReference type="RefSeq" id="WP_105040986.1">
    <property type="nucleotide sequence ID" value="NZ_PPSL01000006.1"/>
</dbReference>
<evidence type="ECO:0000256" key="1">
    <source>
        <dbReference type="SAM" id="SignalP"/>
    </source>
</evidence>
<name>A0A2S7SSM6_9BACT</name>
<organism evidence="3 4">
    <name type="scientific">Flavipsychrobacter stenotrophus</name>
    <dbReference type="NCBI Taxonomy" id="2077091"/>
    <lineage>
        <taxon>Bacteria</taxon>
        <taxon>Pseudomonadati</taxon>
        <taxon>Bacteroidota</taxon>
        <taxon>Chitinophagia</taxon>
        <taxon>Chitinophagales</taxon>
        <taxon>Chitinophagaceae</taxon>
        <taxon>Flavipsychrobacter</taxon>
    </lineage>
</organism>
<dbReference type="NCBIfam" id="TIGR04183">
    <property type="entry name" value="Por_Secre_tail"/>
    <property type="match status" value="1"/>
</dbReference>
<dbReference type="Pfam" id="PF18962">
    <property type="entry name" value="Por_Secre_tail"/>
    <property type="match status" value="1"/>
</dbReference>
<evidence type="ECO:0000313" key="3">
    <source>
        <dbReference type="EMBL" id="PQJ09536.1"/>
    </source>
</evidence>
<feature type="signal peptide" evidence="1">
    <location>
        <begin position="1"/>
        <end position="20"/>
    </location>
</feature>
<dbReference type="SUPFAM" id="SSF49373">
    <property type="entry name" value="Invasin/intimin cell-adhesion fragments"/>
    <property type="match status" value="1"/>
</dbReference>
<dbReference type="PROSITE" id="PS50835">
    <property type="entry name" value="IG_LIKE"/>
    <property type="match status" value="1"/>
</dbReference>
<dbReference type="EMBL" id="PPSL01000006">
    <property type="protein sequence ID" value="PQJ09536.1"/>
    <property type="molecule type" value="Genomic_DNA"/>
</dbReference>
<dbReference type="InterPro" id="IPR013783">
    <property type="entry name" value="Ig-like_fold"/>
</dbReference>
<evidence type="ECO:0000313" key="4">
    <source>
        <dbReference type="Proteomes" id="UP000239872"/>
    </source>
</evidence>
<dbReference type="InterPro" id="IPR008964">
    <property type="entry name" value="Invasin/intimin_cell_adhesion"/>
</dbReference>